<dbReference type="Gene3D" id="3.30.420.270">
    <property type="match status" value="1"/>
</dbReference>
<comment type="caution">
    <text evidence="10">The sequence shown here is derived from an EMBL/GenBank/DDBJ whole genome shotgun (WGS) entry which is preliminary data.</text>
</comment>
<evidence type="ECO:0000313" key="11">
    <source>
        <dbReference type="Proteomes" id="UP000268313"/>
    </source>
</evidence>
<comment type="similarity">
    <text evidence="2 7">Belongs to the ExbD/TolR family.</text>
</comment>
<evidence type="ECO:0000256" key="6">
    <source>
        <dbReference type="ARBA" id="ARBA00023136"/>
    </source>
</evidence>
<keyword evidence="7" id="KW-0813">Transport</keyword>
<sequence>MSRGHKQRQWVKPASAPNSEINVTPLVDVVLVLLIIFMVVTPLLEKDILVRVPETEVEENQPPPEPDDQQIVVQVDKSGAYSINTEQIPASDYVARLKRMLNAKKPDEKVVFFMADDAANYGKLVVALDGARAAGAKILGMATELPQNAVIQGTTTTPDGAPPAPPAPPTP</sequence>
<evidence type="ECO:0000256" key="9">
    <source>
        <dbReference type="SAM" id="Phobius"/>
    </source>
</evidence>
<feature type="compositionally biased region" description="Pro residues" evidence="8">
    <location>
        <begin position="160"/>
        <end position="171"/>
    </location>
</feature>
<name>A0A3A8K049_9BACT</name>
<dbReference type="EMBL" id="RAWE01000091">
    <property type="protein sequence ID" value="RKH00519.1"/>
    <property type="molecule type" value="Genomic_DNA"/>
</dbReference>
<keyword evidence="3" id="KW-1003">Cell membrane</keyword>
<accession>A0A3A8K049</accession>
<dbReference type="InterPro" id="IPR003400">
    <property type="entry name" value="ExbD"/>
</dbReference>
<dbReference type="RefSeq" id="WP_120604775.1">
    <property type="nucleotide sequence ID" value="NZ_JABFJX010000286.1"/>
</dbReference>
<dbReference type="PANTHER" id="PTHR30558">
    <property type="entry name" value="EXBD MEMBRANE COMPONENT OF PMF-DRIVEN MACROMOLECULE IMPORT SYSTEM"/>
    <property type="match status" value="1"/>
</dbReference>
<keyword evidence="5 9" id="KW-1133">Transmembrane helix</keyword>
<comment type="subcellular location">
    <subcellularLocation>
        <location evidence="1">Cell membrane</location>
        <topology evidence="1">Single-pass membrane protein</topology>
    </subcellularLocation>
    <subcellularLocation>
        <location evidence="7">Cell membrane</location>
        <topology evidence="7">Single-pass type II membrane protein</topology>
    </subcellularLocation>
</comment>
<dbReference type="Pfam" id="PF02472">
    <property type="entry name" value="ExbD"/>
    <property type="match status" value="1"/>
</dbReference>
<evidence type="ECO:0000256" key="5">
    <source>
        <dbReference type="ARBA" id="ARBA00022989"/>
    </source>
</evidence>
<evidence type="ECO:0000256" key="1">
    <source>
        <dbReference type="ARBA" id="ARBA00004162"/>
    </source>
</evidence>
<keyword evidence="6 9" id="KW-0472">Membrane</keyword>
<gene>
    <name evidence="10" type="ORF">D7X32_23320</name>
</gene>
<reference evidence="11" key="1">
    <citation type="submission" date="2018-09" db="EMBL/GenBank/DDBJ databases">
        <authorList>
            <person name="Livingstone P.G."/>
            <person name="Whitworth D.E."/>
        </authorList>
    </citation>
    <scope>NUCLEOTIDE SEQUENCE [LARGE SCALE GENOMIC DNA]</scope>
    <source>
        <strain evidence="11">CA043D</strain>
    </source>
</reference>
<dbReference type="GO" id="GO:0022857">
    <property type="term" value="F:transmembrane transporter activity"/>
    <property type="evidence" value="ECO:0007669"/>
    <property type="project" value="InterPro"/>
</dbReference>
<proteinExistence type="inferred from homology"/>
<evidence type="ECO:0000313" key="10">
    <source>
        <dbReference type="EMBL" id="RKH00519.1"/>
    </source>
</evidence>
<keyword evidence="4 7" id="KW-0812">Transmembrane</keyword>
<evidence type="ECO:0000256" key="3">
    <source>
        <dbReference type="ARBA" id="ARBA00022475"/>
    </source>
</evidence>
<dbReference type="OrthoDB" id="5516675at2"/>
<dbReference type="Proteomes" id="UP000268313">
    <property type="component" value="Unassembled WGS sequence"/>
</dbReference>
<evidence type="ECO:0000256" key="2">
    <source>
        <dbReference type="ARBA" id="ARBA00005811"/>
    </source>
</evidence>
<organism evidence="10 11">
    <name type="scientific">Corallococcus carmarthensis</name>
    <dbReference type="NCBI Taxonomy" id="2316728"/>
    <lineage>
        <taxon>Bacteria</taxon>
        <taxon>Pseudomonadati</taxon>
        <taxon>Myxococcota</taxon>
        <taxon>Myxococcia</taxon>
        <taxon>Myxococcales</taxon>
        <taxon>Cystobacterineae</taxon>
        <taxon>Myxococcaceae</taxon>
        <taxon>Corallococcus</taxon>
    </lineage>
</organism>
<feature type="transmembrane region" description="Helical" evidence="9">
    <location>
        <begin position="21"/>
        <end position="44"/>
    </location>
</feature>
<dbReference type="AlphaFoldDB" id="A0A3A8K049"/>
<keyword evidence="11" id="KW-1185">Reference proteome</keyword>
<dbReference type="GO" id="GO:0015031">
    <property type="term" value="P:protein transport"/>
    <property type="evidence" value="ECO:0007669"/>
    <property type="project" value="UniProtKB-KW"/>
</dbReference>
<dbReference type="PANTHER" id="PTHR30558:SF7">
    <property type="entry name" value="TOL-PAL SYSTEM PROTEIN TOLR"/>
    <property type="match status" value="1"/>
</dbReference>
<evidence type="ECO:0000256" key="4">
    <source>
        <dbReference type="ARBA" id="ARBA00022692"/>
    </source>
</evidence>
<dbReference type="GO" id="GO:0005886">
    <property type="term" value="C:plasma membrane"/>
    <property type="evidence" value="ECO:0007669"/>
    <property type="project" value="UniProtKB-SubCell"/>
</dbReference>
<keyword evidence="7" id="KW-0653">Protein transport</keyword>
<evidence type="ECO:0000256" key="7">
    <source>
        <dbReference type="RuleBase" id="RU003879"/>
    </source>
</evidence>
<evidence type="ECO:0000256" key="8">
    <source>
        <dbReference type="SAM" id="MobiDB-lite"/>
    </source>
</evidence>
<protein>
    <submittedName>
        <fullName evidence="10">Biopolymer transporter ExbD</fullName>
    </submittedName>
</protein>
<feature type="region of interest" description="Disordered" evidence="8">
    <location>
        <begin position="149"/>
        <end position="171"/>
    </location>
</feature>